<dbReference type="AlphaFoldDB" id="A0A563VKI0"/>
<gene>
    <name evidence="1" type="ORF">H1P_1250012</name>
</gene>
<evidence type="ECO:0000313" key="2">
    <source>
        <dbReference type="Proteomes" id="UP000320055"/>
    </source>
</evidence>
<dbReference type="PANTHER" id="PTHR36451:SF1">
    <property type="entry name" value="OMEGA-HYDROXY-BETA-DIHYDROMENAQUINONE-9 SULFOTRANSFERASE STF3"/>
    <property type="match status" value="1"/>
</dbReference>
<dbReference type="EMBL" id="CAACVJ010000030">
    <property type="protein sequence ID" value="VEP11908.1"/>
    <property type="molecule type" value="Genomic_DNA"/>
</dbReference>
<name>A0A563VKI0_9CYAN</name>
<evidence type="ECO:0008006" key="3">
    <source>
        <dbReference type="Google" id="ProtNLM"/>
    </source>
</evidence>
<dbReference type="InterPro" id="IPR052736">
    <property type="entry name" value="Stf3_sulfotransferase"/>
</dbReference>
<sequence>MQHEFQRLNKEHLIQEAERRSKVSAKRNTKFEEALEILIESINREARLNSLGQKLTIANFTRIVTNKLLLDRELENFPKSENDEKKKHLFIVGLPRTGTTLLHNLLALDLNSYYIRLCDGQFPVPASHPDHTEKKIAKSEQIIQKMYELTPSLSKLHYFKPTSLEECGWLFEYQLLDPSFHLRMHVPTYYNWLLAYPRHLESYIKYRDLLVYLGQHYSFNHWILKGPRHLIFLKALLNAFPNAGIIWLHRDPCQAIPSMCSLSHLLRSNYSDVSNPQEIGTIWFEAILKNLRTALDTRRTVGDERFYDLQYSDLMSNPIQDVTKIYSHFGLTFSPEMESAVKSWLTNNPQNKQGKHEYSTQQFGLEVETIRKEFAFYTDYFNIPI</sequence>
<protein>
    <recommendedName>
        <fullName evidence="3">Sulfotransferase family protein</fullName>
    </recommendedName>
</protein>
<organism evidence="1 2">
    <name type="scientific">Hyella patelloides LEGE 07179</name>
    <dbReference type="NCBI Taxonomy" id="945734"/>
    <lineage>
        <taxon>Bacteria</taxon>
        <taxon>Bacillati</taxon>
        <taxon>Cyanobacteriota</taxon>
        <taxon>Cyanophyceae</taxon>
        <taxon>Pleurocapsales</taxon>
        <taxon>Hyellaceae</taxon>
        <taxon>Hyella</taxon>
    </lineage>
</organism>
<reference evidence="1 2" key="1">
    <citation type="submission" date="2019-01" db="EMBL/GenBank/DDBJ databases">
        <authorList>
            <person name="Brito A."/>
        </authorList>
    </citation>
    <scope>NUCLEOTIDE SEQUENCE [LARGE SCALE GENOMIC DNA]</scope>
    <source>
        <strain evidence="1">1</strain>
    </source>
</reference>
<dbReference type="PANTHER" id="PTHR36451">
    <property type="entry name" value="PAPS-DEPENDENT SULFOTRANSFERASE STF3"/>
    <property type="match status" value="1"/>
</dbReference>
<dbReference type="Proteomes" id="UP000320055">
    <property type="component" value="Unassembled WGS sequence"/>
</dbReference>
<proteinExistence type="predicted"/>
<dbReference type="Gene3D" id="3.40.50.300">
    <property type="entry name" value="P-loop containing nucleotide triphosphate hydrolases"/>
    <property type="match status" value="1"/>
</dbReference>
<keyword evidence="2" id="KW-1185">Reference proteome</keyword>
<dbReference type="OrthoDB" id="9777890at2"/>
<dbReference type="RefSeq" id="WP_144869724.1">
    <property type="nucleotide sequence ID" value="NZ_LR213878.1"/>
</dbReference>
<evidence type="ECO:0000313" key="1">
    <source>
        <dbReference type="EMBL" id="VEP11908.1"/>
    </source>
</evidence>
<dbReference type="SUPFAM" id="SSF52540">
    <property type="entry name" value="P-loop containing nucleoside triphosphate hydrolases"/>
    <property type="match status" value="1"/>
</dbReference>
<accession>A0A563VKI0</accession>
<dbReference type="InterPro" id="IPR027417">
    <property type="entry name" value="P-loop_NTPase"/>
</dbReference>
<dbReference type="Pfam" id="PF13469">
    <property type="entry name" value="Sulfotransfer_3"/>
    <property type="match status" value="1"/>
</dbReference>